<proteinExistence type="predicted"/>
<name>A0A8K0RTB5_9HYPO</name>
<evidence type="ECO:0000313" key="2">
    <source>
        <dbReference type="Proteomes" id="UP000813427"/>
    </source>
</evidence>
<reference evidence="1" key="1">
    <citation type="journal article" date="2021" name="Nat. Commun.">
        <title>Genetic determinants of endophytism in the Arabidopsis root mycobiome.</title>
        <authorList>
            <person name="Mesny F."/>
            <person name="Miyauchi S."/>
            <person name="Thiergart T."/>
            <person name="Pickel B."/>
            <person name="Atanasova L."/>
            <person name="Karlsson M."/>
            <person name="Huettel B."/>
            <person name="Barry K.W."/>
            <person name="Haridas S."/>
            <person name="Chen C."/>
            <person name="Bauer D."/>
            <person name="Andreopoulos W."/>
            <person name="Pangilinan J."/>
            <person name="LaButti K."/>
            <person name="Riley R."/>
            <person name="Lipzen A."/>
            <person name="Clum A."/>
            <person name="Drula E."/>
            <person name="Henrissat B."/>
            <person name="Kohler A."/>
            <person name="Grigoriev I.V."/>
            <person name="Martin F.M."/>
            <person name="Hacquard S."/>
        </authorList>
    </citation>
    <scope>NUCLEOTIDE SEQUENCE</scope>
    <source>
        <strain evidence="1">MPI-SDFR-AT-0068</strain>
    </source>
</reference>
<protein>
    <submittedName>
        <fullName evidence="1">Uncharacterized protein</fullName>
    </submittedName>
</protein>
<dbReference type="AlphaFoldDB" id="A0A8K0RTB5"/>
<dbReference type="EMBL" id="JAGPXF010000004">
    <property type="protein sequence ID" value="KAH7245352.1"/>
    <property type="molecule type" value="Genomic_DNA"/>
</dbReference>
<keyword evidence="2" id="KW-1185">Reference proteome</keyword>
<organism evidence="1 2">
    <name type="scientific">Fusarium tricinctum</name>
    <dbReference type="NCBI Taxonomy" id="61284"/>
    <lineage>
        <taxon>Eukaryota</taxon>
        <taxon>Fungi</taxon>
        <taxon>Dikarya</taxon>
        <taxon>Ascomycota</taxon>
        <taxon>Pezizomycotina</taxon>
        <taxon>Sordariomycetes</taxon>
        <taxon>Hypocreomycetidae</taxon>
        <taxon>Hypocreales</taxon>
        <taxon>Nectriaceae</taxon>
        <taxon>Fusarium</taxon>
        <taxon>Fusarium tricinctum species complex</taxon>
    </lineage>
</organism>
<evidence type="ECO:0000313" key="1">
    <source>
        <dbReference type="EMBL" id="KAH7245352.1"/>
    </source>
</evidence>
<comment type="caution">
    <text evidence="1">The sequence shown here is derived from an EMBL/GenBank/DDBJ whole genome shotgun (WGS) entry which is preliminary data.</text>
</comment>
<accession>A0A8K0RTB5</accession>
<gene>
    <name evidence="1" type="ORF">BKA59DRAFT_526953</name>
</gene>
<dbReference type="Proteomes" id="UP000813427">
    <property type="component" value="Unassembled WGS sequence"/>
</dbReference>
<dbReference type="OrthoDB" id="3434980at2759"/>
<sequence length="75" mass="8595">MADRKSITYTFDKLEDWQEALEATNAIVTEDTGAKFWKSTRSMPPTCFPPPMTQQAIDKLKEFKGLVVEDLPEEK</sequence>